<evidence type="ECO:0000256" key="9">
    <source>
        <dbReference type="ARBA" id="ARBA00022777"/>
    </source>
</evidence>
<sequence>MDKPRKVSPGAVVGITFATLLGVTAIAVCVFFSLRFLRLRKRKRNSDVETRRSYSLPIRAHGINASMELSDSVVHHNHHHLHPYLLDLGPFSFWSNRSQDHSSLSPERRLTRFSYKQLQRATKNFTTLIGKGGFGPVYKAMLPNTAVVAVKVLATNSKQGEKEFQNEVLLLGRLHHRNLLHLVGYCVEGGHRILACDYMSNGSLDLRLHDERYPVLSWQQRVSIAQDVARGIEYLHNGAVPPVIHRDIKASNILLDSFMVARVADFGLSKEADPDMPASGVKGTYGYVDPEYVSTNSLTYKSDVYSFGVLLFELIAARSPLEGLMEYVELALLSNEGIEVWHQILDPRLKGDCDLKELAEMARIGTKCIHIEARKRPRMQEVVQAISRLGPRSESARIDFLDVSSIRRETSMVRAERVASRAASFQER</sequence>
<evidence type="ECO:0000256" key="11">
    <source>
        <dbReference type="ARBA" id="ARBA00022989"/>
    </source>
</evidence>
<keyword evidence="4" id="KW-0245">EGF-like domain</keyword>
<dbReference type="InterPro" id="IPR001245">
    <property type="entry name" value="Ser-Thr/Tyr_kinase_cat_dom"/>
</dbReference>
<dbReference type="EMBL" id="JABFUD020000019">
    <property type="protein sequence ID" value="KAI5065179.1"/>
    <property type="molecule type" value="Genomic_DNA"/>
</dbReference>
<evidence type="ECO:0000256" key="12">
    <source>
        <dbReference type="ARBA" id="ARBA00023136"/>
    </source>
</evidence>
<comment type="catalytic activity">
    <reaction evidence="17">
        <text>L-seryl-[protein] + ATP = O-phospho-L-seryl-[protein] + ADP + H(+)</text>
        <dbReference type="Rhea" id="RHEA:17989"/>
        <dbReference type="Rhea" id="RHEA-COMP:9863"/>
        <dbReference type="Rhea" id="RHEA-COMP:11604"/>
        <dbReference type="ChEBI" id="CHEBI:15378"/>
        <dbReference type="ChEBI" id="CHEBI:29999"/>
        <dbReference type="ChEBI" id="CHEBI:30616"/>
        <dbReference type="ChEBI" id="CHEBI:83421"/>
        <dbReference type="ChEBI" id="CHEBI:456216"/>
        <dbReference type="EC" id="2.7.11.1"/>
    </reaction>
</comment>
<dbReference type="PANTHER" id="PTHR47989">
    <property type="entry name" value="OS01G0750732 PROTEIN"/>
    <property type="match status" value="1"/>
</dbReference>
<keyword evidence="10" id="KW-0067">ATP-binding</keyword>
<evidence type="ECO:0000256" key="2">
    <source>
        <dbReference type="ARBA" id="ARBA00012513"/>
    </source>
</evidence>
<evidence type="ECO:0000256" key="10">
    <source>
        <dbReference type="ARBA" id="ARBA00022840"/>
    </source>
</evidence>
<keyword evidence="7" id="KW-0732">Signal</keyword>
<keyword evidence="21" id="KW-1185">Reference proteome</keyword>
<dbReference type="Gene3D" id="1.10.510.10">
    <property type="entry name" value="Transferase(Phosphotransferase) domain 1"/>
    <property type="match status" value="1"/>
</dbReference>
<evidence type="ECO:0000256" key="7">
    <source>
        <dbReference type="ARBA" id="ARBA00022729"/>
    </source>
</evidence>
<name>A0A9D4UBW2_ADICA</name>
<evidence type="ECO:0000256" key="15">
    <source>
        <dbReference type="ARBA" id="ARBA00023180"/>
    </source>
</evidence>
<evidence type="ECO:0000256" key="13">
    <source>
        <dbReference type="ARBA" id="ARBA00023157"/>
    </source>
</evidence>
<organism evidence="20 21">
    <name type="scientific">Adiantum capillus-veneris</name>
    <name type="common">Maidenhair fern</name>
    <dbReference type="NCBI Taxonomy" id="13818"/>
    <lineage>
        <taxon>Eukaryota</taxon>
        <taxon>Viridiplantae</taxon>
        <taxon>Streptophyta</taxon>
        <taxon>Embryophyta</taxon>
        <taxon>Tracheophyta</taxon>
        <taxon>Polypodiopsida</taxon>
        <taxon>Polypodiidae</taxon>
        <taxon>Polypodiales</taxon>
        <taxon>Pteridineae</taxon>
        <taxon>Pteridaceae</taxon>
        <taxon>Vittarioideae</taxon>
        <taxon>Adiantum</taxon>
    </lineage>
</organism>
<keyword evidence="15" id="KW-0325">Glycoprotein</keyword>
<keyword evidence="6 18" id="KW-0812">Transmembrane</keyword>
<evidence type="ECO:0000256" key="5">
    <source>
        <dbReference type="ARBA" id="ARBA00022679"/>
    </source>
</evidence>
<keyword evidence="5" id="KW-0808">Transferase</keyword>
<evidence type="ECO:0000256" key="1">
    <source>
        <dbReference type="ARBA" id="ARBA00004479"/>
    </source>
</evidence>
<comment type="catalytic activity">
    <reaction evidence="16">
        <text>L-threonyl-[protein] + ATP = O-phospho-L-threonyl-[protein] + ADP + H(+)</text>
        <dbReference type="Rhea" id="RHEA:46608"/>
        <dbReference type="Rhea" id="RHEA-COMP:11060"/>
        <dbReference type="Rhea" id="RHEA-COMP:11605"/>
        <dbReference type="ChEBI" id="CHEBI:15378"/>
        <dbReference type="ChEBI" id="CHEBI:30013"/>
        <dbReference type="ChEBI" id="CHEBI:30616"/>
        <dbReference type="ChEBI" id="CHEBI:61977"/>
        <dbReference type="ChEBI" id="CHEBI:456216"/>
        <dbReference type="EC" id="2.7.11.1"/>
    </reaction>
</comment>
<dbReference type="SUPFAM" id="SSF56112">
    <property type="entry name" value="Protein kinase-like (PK-like)"/>
    <property type="match status" value="1"/>
</dbReference>
<reference evidence="20" key="1">
    <citation type="submission" date="2021-01" db="EMBL/GenBank/DDBJ databases">
        <title>Adiantum capillus-veneris genome.</title>
        <authorList>
            <person name="Fang Y."/>
            <person name="Liao Q."/>
        </authorList>
    </citation>
    <scope>NUCLEOTIDE SEQUENCE</scope>
    <source>
        <strain evidence="20">H3</strain>
        <tissue evidence="20">Leaf</tissue>
    </source>
</reference>
<dbReference type="AlphaFoldDB" id="A0A9D4UBW2"/>
<keyword evidence="9" id="KW-0418">Kinase</keyword>
<dbReference type="GO" id="GO:0016020">
    <property type="term" value="C:membrane"/>
    <property type="evidence" value="ECO:0007669"/>
    <property type="project" value="UniProtKB-SubCell"/>
</dbReference>
<dbReference type="GO" id="GO:0005524">
    <property type="term" value="F:ATP binding"/>
    <property type="evidence" value="ECO:0007669"/>
    <property type="project" value="UniProtKB-KW"/>
</dbReference>
<dbReference type="OrthoDB" id="4062651at2759"/>
<protein>
    <recommendedName>
        <fullName evidence="2">non-specific serine/threonine protein kinase</fullName>
        <ecNumber evidence="2">2.7.11.1</ecNumber>
    </recommendedName>
</protein>
<evidence type="ECO:0000256" key="14">
    <source>
        <dbReference type="ARBA" id="ARBA00023170"/>
    </source>
</evidence>
<evidence type="ECO:0000259" key="19">
    <source>
        <dbReference type="PROSITE" id="PS50011"/>
    </source>
</evidence>
<dbReference type="Pfam" id="PF07714">
    <property type="entry name" value="PK_Tyr_Ser-Thr"/>
    <property type="match status" value="1"/>
</dbReference>
<dbReference type="PROSITE" id="PS00108">
    <property type="entry name" value="PROTEIN_KINASE_ST"/>
    <property type="match status" value="1"/>
</dbReference>
<dbReference type="PROSITE" id="PS50011">
    <property type="entry name" value="PROTEIN_KINASE_DOM"/>
    <property type="match status" value="1"/>
</dbReference>
<dbReference type="InterPro" id="IPR011009">
    <property type="entry name" value="Kinase-like_dom_sf"/>
</dbReference>
<evidence type="ECO:0000256" key="6">
    <source>
        <dbReference type="ARBA" id="ARBA00022692"/>
    </source>
</evidence>
<dbReference type="Proteomes" id="UP000886520">
    <property type="component" value="Chromosome 19"/>
</dbReference>
<dbReference type="InterPro" id="IPR008271">
    <property type="entry name" value="Ser/Thr_kinase_AS"/>
</dbReference>
<feature type="domain" description="Protein kinase" evidence="19">
    <location>
        <begin position="123"/>
        <end position="389"/>
    </location>
</feature>
<comment type="caution">
    <text evidence="20">The sequence shown here is derived from an EMBL/GenBank/DDBJ whole genome shotgun (WGS) entry which is preliminary data.</text>
</comment>
<dbReference type="FunFam" id="1.10.510.10:FF:000095">
    <property type="entry name" value="protein STRUBBELIG-RECEPTOR FAMILY 8"/>
    <property type="match status" value="1"/>
</dbReference>
<gene>
    <name evidence="20" type="ORF">GOP47_0019874</name>
</gene>
<dbReference type="PANTHER" id="PTHR47989:SF24">
    <property type="entry name" value="CALCIUM_CALMODULIN-REGULATED RECEPTOR-LIKE KINASE 1 ISOFORM X1"/>
    <property type="match status" value="1"/>
</dbReference>
<keyword evidence="8" id="KW-0547">Nucleotide-binding</keyword>
<keyword evidence="14" id="KW-0675">Receptor</keyword>
<evidence type="ECO:0000313" key="20">
    <source>
        <dbReference type="EMBL" id="KAI5065179.1"/>
    </source>
</evidence>
<keyword evidence="11 18" id="KW-1133">Transmembrane helix</keyword>
<evidence type="ECO:0000256" key="18">
    <source>
        <dbReference type="SAM" id="Phobius"/>
    </source>
</evidence>
<dbReference type="SMART" id="SM00220">
    <property type="entry name" value="S_TKc"/>
    <property type="match status" value="1"/>
</dbReference>
<evidence type="ECO:0000256" key="4">
    <source>
        <dbReference type="ARBA" id="ARBA00022536"/>
    </source>
</evidence>
<evidence type="ECO:0000313" key="21">
    <source>
        <dbReference type="Proteomes" id="UP000886520"/>
    </source>
</evidence>
<keyword evidence="13" id="KW-1015">Disulfide bond</keyword>
<accession>A0A9D4UBW2</accession>
<keyword evidence="3" id="KW-0723">Serine/threonine-protein kinase</keyword>
<dbReference type="CDD" id="cd14066">
    <property type="entry name" value="STKc_IRAK"/>
    <property type="match status" value="1"/>
</dbReference>
<dbReference type="GO" id="GO:0004674">
    <property type="term" value="F:protein serine/threonine kinase activity"/>
    <property type="evidence" value="ECO:0007669"/>
    <property type="project" value="UniProtKB-KW"/>
</dbReference>
<dbReference type="InterPro" id="IPR000719">
    <property type="entry name" value="Prot_kinase_dom"/>
</dbReference>
<evidence type="ECO:0000256" key="16">
    <source>
        <dbReference type="ARBA" id="ARBA00047899"/>
    </source>
</evidence>
<dbReference type="FunFam" id="3.30.200.20:FF:000059">
    <property type="entry name" value="S-receptor-like serine/threonine-protein kinase"/>
    <property type="match status" value="1"/>
</dbReference>
<evidence type="ECO:0000256" key="17">
    <source>
        <dbReference type="ARBA" id="ARBA00048679"/>
    </source>
</evidence>
<dbReference type="EC" id="2.7.11.1" evidence="2"/>
<comment type="subcellular location">
    <subcellularLocation>
        <location evidence="1">Membrane</location>
        <topology evidence="1">Single-pass type I membrane protein</topology>
    </subcellularLocation>
</comment>
<feature type="transmembrane region" description="Helical" evidence="18">
    <location>
        <begin position="12"/>
        <end position="34"/>
    </location>
</feature>
<keyword evidence="12 18" id="KW-0472">Membrane</keyword>
<dbReference type="Gene3D" id="3.30.200.20">
    <property type="entry name" value="Phosphorylase Kinase, domain 1"/>
    <property type="match status" value="1"/>
</dbReference>
<evidence type="ECO:0000256" key="3">
    <source>
        <dbReference type="ARBA" id="ARBA00022527"/>
    </source>
</evidence>
<evidence type="ECO:0000256" key="8">
    <source>
        <dbReference type="ARBA" id="ARBA00022741"/>
    </source>
</evidence>
<proteinExistence type="predicted"/>